<reference evidence="5" key="1">
    <citation type="submission" date="2007-04" db="EMBL/GenBank/DDBJ databases">
        <authorList>
            <consortium name="US DOE Joint Genome Institute"/>
            <person name="Copeland A."/>
            <person name="Lucas S."/>
            <person name="Lapidus A."/>
            <person name="Barry K."/>
            <person name="Detter J.C."/>
            <person name="Glavina del Rio T."/>
            <person name="Hammon N."/>
            <person name="Israni S."/>
            <person name="Dalin E."/>
            <person name="Tice H."/>
            <person name="Pitluck S."/>
            <person name="Chain P."/>
            <person name="Malfatti S."/>
            <person name="Shin M."/>
            <person name="Vergez L."/>
            <person name="Schmutz J."/>
            <person name="Larimer F."/>
            <person name="Land M."/>
            <person name="Hauser L."/>
            <person name="Kyrpides N."/>
            <person name="Mikhailova N."/>
            <person name="Miller C."/>
            <person name="Richardson P."/>
        </authorList>
    </citation>
    <scope>NUCLEOTIDE SEQUENCE</scope>
    <source>
        <strain evidence="5">PYR-GCK</strain>
    </source>
</reference>
<name>A4T5G1_MYCGI</name>
<dbReference type="Gene3D" id="3.40.50.2000">
    <property type="entry name" value="Glycogen Phosphorylase B"/>
    <property type="match status" value="2"/>
</dbReference>
<dbReference type="OrthoDB" id="506201at2"/>
<dbReference type="PANTHER" id="PTHR45947:SF3">
    <property type="entry name" value="SULFOQUINOVOSYL TRANSFERASE SQD2"/>
    <property type="match status" value="1"/>
</dbReference>
<dbReference type="Pfam" id="PF00534">
    <property type="entry name" value="Glycos_transf_1"/>
    <property type="match status" value="1"/>
</dbReference>
<evidence type="ECO:0000259" key="3">
    <source>
        <dbReference type="Pfam" id="PF00534"/>
    </source>
</evidence>
<evidence type="ECO:0000313" key="5">
    <source>
        <dbReference type="EMBL" id="ABP43983.1"/>
    </source>
</evidence>
<organism evidence="5">
    <name type="scientific">Mycolicibacterium gilvum (strain PYR-GCK)</name>
    <name type="common">Mycobacterium gilvum (strain PYR-GCK)</name>
    <dbReference type="NCBI Taxonomy" id="350054"/>
    <lineage>
        <taxon>Bacteria</taxon>
        <taxon>Bacillati</taxon>
        <taxon>Actinomycetota</taxon>
        <taxon>Actinomycetes</taxon>
        <taxon>Mycobacteriales</taxon>
        <taxon>Mycobacteriaceae</taxon>
        <taxon>Mycolicibacterium</taxon>
    </lineage>
</organism>
<dbReference type="eggNOG" id="COG0438">
    <property type="taxonomic scope" value="Bacteria"/>
</dbReference>
<dbReference type="CAZy" id="GT4">
    <property type="family name" value="Glycosyltransferase Family 4"/>
</dbReference>
<keyword evidence="2 5" id="KW-0808">Transferase</keyword>
<evidence type="ECO:0000256" key="1">
    <source>
        <dbReference type="ARBA" id="ARBA00022676"/>
    </source>
</evidence>
<dbReference type="STRING" id="350054.Mflv_1501"/>
<evidence type="ECO:0000259" key="4">
    <source>
        <dbReference type="Pfam" id="PF13439"/>
    </source>
</evidence>
<gene>
    <name evidence="5" type="ordered locus">Mflv_1501</name>
</gene>
<dbReference type="GO" id="GO:1903509">
    <property type="term" value="P:liposaccharide metabolic process"/>
    <property type="evidence" value="ECO:0007669"/>
    <property type="project" value="UniProtKB-ARBA"/>
</dbReference>
<dbReference type="SUPFAM" id="SSF53756">
    <property type="entry name" value="UDP-Glycosyltransferase/glycogen phosphorylase"/>
    <property type="match status" value="1"/>
</dbReference>
<dbReference type="InterPro" id="IPR050194">
    <property type="entry name" value="Glycosyltransferase_grp1"/>
</dbReference>
<evidence type="ECO:0000256" key="2">
    <source>
        <dbReference type="ARBA" id="ARBA00022679"/>
    </source>
</evidence>
<dbReference type="KEGG" id="mgi:Mflv_1501"/>
<sequence>MNRRHVTYLVSRFPVTSETFIVRELEALDRSGEFELEIRSLFPSPDRAVHEIARRWNEHLVRPSAFDAAAGVTWALLTRPIALMTILANVVAGYRRRLPLLVRALMTVPLACAHARDLARRAQPCHVHAHYATYPALAAWVCHRLAGTSYSFTVHAHDLYVDTSMLDRKIAEARYVVTISHYNRALLERHNPAGIPVRVVHAGIDTGRYHFRPRGIPTEGPVRALTVASLQQYKGHAVLLEALAIGGPAVERITLDLIGDGVLRPHLEALVERWGLRERVRFRGSCSEDVVRAALDAADLFVLPSLVADDGQMEGLPVVLMEALACGVPTVATDLSGIPEIVVDGVTGLLAQPGDAASLNRALTAMIERGGDAEVFTGPGRELVTREFDLRESIDALTGLLDEYVPALPAQR</sequence>
<dbReference type="Pfam" id="PF13439">
    <property type="entry name" value="Glyco_transf_4"/>
    <property type="match status" value="1"/>
</dbReference>
<dbReference type="GO" id="GO:1901137">
    <property type="term" value="P:carbohydrate derivative biosynthetic process"/>
    <property type="evidence" value="ECO:0007669"/>
    <property type="project" value="UniProtKB-ARBA"/>
</dbReference>
<feature type="domain" description="Glycosyltransferase subfamily 4-like N-terminal" evidence="4">
    <location>
        <begin position="80"/>
        <end position="208"/>
    </location>
</feature>
<dbReference type="InterPro" id="IPR028098">
    <property type="entry name" value="Glyco_trans_4-like_N"/>
</dbReference>
<dbReference type="GO" id="GO:0008610">
    <property type="term" value="P:lipid biosynthetic process"/>
    <property type="evidence" value="ECO:0007669"/>
    <property type="project" value="UniProtKB-ARBA"/>
</dbReference>
<reference evidence="5" key="2">
    <citation type="journal article" date="2013" name="PLoS ONE">
        <title>A Gene Expression Study of the Activities of Aromatic Ring-Cleavage Dioxygenases in Mycobacterium gilvum PYR-GCK to Changes in Salinity and pH during Pyrene Degradation.</title>
        <authorList>
            <person name="Badejo A.C."/>
            <person name="Badejo A.O."/>
            <person name="Shin K.H."/>
            <person name="Chai Y.G."/>
        </authorList>
    </citation>
    <scope>NUCLEOTIDE SEQUENCE [LARGE SCALE GENOMIC DNA]</scope>
    <source>
        <strain evidence="5">PYR-GCK</strain>
    </source>
</reference>
<accession>A4T5G1</accession>
<feature type="domain" description="Glycosyl transferase family 1" evidence="3">
    <location>
        <begin position="219"/>
        <end position="372"/>
    </location>
</feature>
<dbReference type="EMBL" id="CP000656">
    <property type="protein sequence ID" value="ABP43983.1"/>
    <property type="molecule type" value="Genomic_DNA"/>
</dbReference>
<dbReference type="PANTHER" id="PTHR45947">
    <property type="entry name" value="SULFOQUINOVOSYL TRANSFERASE SQD2"/>
    <property type="match status" value="1"/>
</dbReference>
<dbReference type="HOGENOM" id="CLU_009583_14_2_11"/>
<dbReference type="AlphaFoldDB" id="A4T5G1"/>
<protein>
    <submittedName>
        <fullName evidence="5">Glycosyl transferase, group 1</fullName>
    </submittedName>
</protein>
<keyword evidence="1" id="KW-0328">Glycosyltransferase</keyword>
<dbReference type="GO" id="GO:0016757">
    <property type="term" value="F:glycosyltransferase activity"/>
    <property type="evidence" value="ECO:0007669"/>
    <property type="project" value="UniProtKB-KW"/>
</dbReference>
<dbReference type="InterPro" id="IPR001296">
    <property type="entry name" value="Glyco_trans_1"/>
</dbReference>
<proteinExistence type="predicted"/>